<proteinExistence type="predicted"/>
<reference evidence="1" key="1">
    <citation type="journal article" date="2023" name="G3 (Bethesda)">
        <title>A reference genome for the long-term kleptoplast-retaining sea slug Elysia crispata morphotype clarki.</title>
        <authorList>
            <person name="Eastman K.E."/>
            <person name="Pendleton A.L."/>
            <person name="Shaikh M.A."/>
            <person name="Suttiyut T."/>
            <person name="Ogas R."/>
            <person name="Tomko P."/>
            <person name="Gavelis G."/>
            <person name="Widhalm J.R."/>
            <person name="Wisecaver J.H."/>
        </authorList>
    </citation>
    <scope>NUCLEOTIDE SEQUENCE</scope>
    <source>
        <strain evidence="1">ECLA1</strain>
    </source>
</reference>
<protein>
    <submittedName>
        <fullName evidence="1">Uncharacterized protein</fullName>
    </submittedName>
</protein>
<gene>
    <name evidence="1" type="ORF">RRG08_032558</name>
</gene>
<comment type="caution">
    <text evidence="1">The sequence shown here is derived from an EMBL/GenBank/DDBJ whole genome shotgun (WGS) entry which is preliminary data.</text>
</comment>
<accession>A0AAE0ZXM6</accession>
<evidence type="ECO:0000313" key="1">
    <source>
        <dbReference type="EMBL" id="KAK3777455.1"/>
    </source>
</evidence>
<dbReference type="Proteomes" id="UP001283361">
    <property type="component" value="Unassembled WGS sequence"/>
</dbReference>
<name>A0AAE0ZXM6_9GAST</name>
<keyword evidence="2" id="KW-1185">Reference proteome</keyword>
<sequence length="95" mass="10719">MLELFGPTHSPQELQSCWAHRESVHQSCVESAVGHTESEYIRAVWSQLLGTPRSYVESDIGQTKSEYIRAKWSQLLDRPDVSALELSGVRSTKSE</sequence>
<dbReference type="EMBL" id="JAWDGP010003079">
    <property type="protein sequence ID" value="KAK3777455.1"/>
    <property type="molecule type" value="Genomic_DNA"/>
</dbReference>
<dbReference type="AlphaFoldDB" id="A0AAE0ZXM6"/>
<evidence type="ECO:0000313" key="2">
    <source>
        <dbReference type="Proteomes" id="UP001283361"/>
    </source>
</evidence>
<organism evidence="1 2">
    <name type="scientific">Elysia crispata</name>
    <name type="common">lettuce slug</name>
    <dbReference type="NCBI Taxonomy" id="231223"/>
    <lineage>
        <taxon>Eukaryota</taxon>
        <taxon>Metazoa</taxon>
        <taxon>Spiralia</taxon>
        <taxon>Lophotrochozoa</taxon>
        <taxon>Mollusca</taxon>
        <taxon>Gastropoda</taxon>
        <taxon>Heterobranchia</taxon>
        <taxon>Euthyneura</taxon>
        <taxon>Panpulmonata</taxon>
        <taxon>Sacoglossa</taxon>
        <taxon>Placobranchoidea</taxon>
        <taxon>Plakobranchidae</taxon>
        <taxon>Elysia</taxon>
    </lineage>
</organism>